<protein>
    <recommendedName>
        <fullName evidence="11">TGF-beta family profile domain-containing protein</fullName>
    </recommendedName>
</protein>
<dbReference type="PANTHER" id="PTHR11848">
    <property type="entry name" value="TGF-BETA FAMILY"/>
    <property type="match status" value="1"/>
</dbReference>
<evidence type="ECO:0000256" key="1">
    <source>
        <dbReference type="ARBA" id="ARBA00004613"/>
    </source>
</evidence>
<dbReference type="InterPro" id="IPR001839">
    <property type="entry name" value="TGF-b_C"/>
</dbReference>
<dbReference type="InterPro" id="IPR017948">
    <property type="entry name" value="TGFb_CS"/>
</dbReference>
<dbReference type="GO" id="GO:0005615">
    <property type="term" value="C:extracellular space"/>
    <property type="evidence" value="ECO:0007669"/>
    <property type="project" value="TreeGrafter"/>
</dbReference>
<dbReference type="FunFam" id="2.10.90.10:FF:000001">
    <property type="entry name" value="Bone morphogenetic protein 4"/>
    <property type="match status" value="1"/>
</dbReference>
<reference evidence="12 13" key="1">
    <citation type="journal article" date="2022" name="Nat. Ecol. Evol.">
        <title>A masculinizing supergene underlies an exaggerated male reproductive morph in a spider.</title>
        <authorList>
            <person name="Hendrickx F."/>
            <person name="De Corte Z."/>
            <person name="Sonet G."/>
            <person name="Van Belleghem S.M."/>
            <person name="Kostlbacher S."/>
            <person name="Vangestel C."/>
        </authorList>
    </citation>
    <scope>NUCLEOTIDE SEQUENCE [LARGE SCALE GENOMIC DNA]</scope>
    <source>
        <strain evidence="12">W744_W776</strain>
    </source>
</reference>
<dbReference type="InterPro" id="IPR029034">
    <property type="entry name" value="Cystine-knot_cytokine"/>
</dbReference>
<keyword evidence="7" id="KW-0325">Glycoprotein</keyword>
<dbReference type="Gene3D" id="2.10.90.10">
    <property type="entry name" value="Cystine-knot cytokines"/>
    <property type="match status" value="1"/>
</dbReference>
<keyword evidence="5 8" id="KW-0339">Growth factor</keyword>
<keyword evidence="13" id="KW-1185">Reference proteome</keyword>
<sequence>MWCLLLLFGVVICASDSLWPVENRILQLKTASPRPDTPPSYMVHLYNRYRKGRMPYSSANTVRSFFPTPGKLGNDDILVFNLTGVHPTEYVERVDFHLRSKIPVKQSARLLEHKKSLMEVDILDLSRPLRPKVETLPLAKVPSGGWQTLDITDSIIACLEGEAEQHHLVGVSIRGPEEIDGSDILSQPFIVLFSEDDDHLDIEELGREANALTRQKREILNNELPDYLSEKVDGSLVESRLKYRTLDSAVPRPEARKAGGGGEKHRKRRRRRKDKRLPYAWGKSWWKKTELKNNPDYEGGDEEDYDDLGEENDDQIVCQKRKMVVSFAEIGWGDWVISPKTFDASYCSGICTHPPRKNVQTTNHATIQSLVQSMGLKKGVPELCCVPHTLAPLSLLYYDQNKNIILKSYPDMSVQNCSCR</sequence>
<dbReference type="PROSITE" id="PS00250">
    <property type="entry name" value="TGF_BETA_1"/>
    <property type="match status" value="1"/>
</dbReference>
<comment type="subcellular location">
    <subcellularLocation>
        <location evidence="1">Secreted</location>
    </subcellularLocation>
</comment>
<evidence type="ECO:0000256" key="3">
    <source>
        <dbReference type="ARBA" id="ARBA00022525"/>
    </source>
</evidence>
<evidence type="ECO:0000256" key="5">
    <source>
        <dbReference type="ARBA" id="ARBA00023030"/>
    </source>
</evidence>
<name>A0AAV6U2S3_9ARAC</name>
<dbReference type="GO" id="GO:0008083">
    <property type="term" value="F:growth factor activity"/>
    <property type="evidence" value="ECO:0007669"/>
    <property type="project" value="UniProtKB-KW"/>
</dbReference>
<dbReference type="AlphaFoldDB" id="A0AAV6U2S3"/>
<comment type="similarity">
    <text evidence="2 8">Belongs to the TGF-beta family.</text>
</comment>
<evidence type="ECO:0000313" key="13">
    <source>
        <dbReference type="Proteomes" id="UP000827092"/>
    </source>
</evidence>
<dbReference type="SMART" id="SM00204">
    <property type="entry name" value="TGFB"/>
    <property type="match status" value="1"/>
</dbReference>
<gene>
    <name evidence="12" type="ORF">JTE90_000358</name>
</gene>
<dbReference type="Pfam" id="PF00019">
    <property type="entry name" value="TGF_beta"/>
    <property type="match status" value="1"/>
</dbReference>
<evidence type="ECO:0000256" key="10">
    <source>
        <dbReference type="SAM" id="SignalP"/>
    </source>
</evidence>
<keyword evidence="3" id="KW-0964">Secreted</keyword>
<evidence type="ECO:0000313" key="12">
    <source>
        <dbReference type="EMBL" id="KAG8178258.1"/>
    </source>
</evidence>
<dbReference type="PANTHER" id="PTHR11848:SF270">
    <property type="entry name" value="BONE MORPHOGENETIC PROTEIN 3-LIKE"/>
    <property type="match status" value="1"/>
</dbReference>
<evidence type="ECO:0000256" key="2">
    <source>
        <dbReference type="ARBA" id="ARBA00006656"/>
    </source>
</evidence>
<feature type="region of interest" description="Disordered" evidence="9">
    <location>
        <begin position="248"/>
        <end position="274"/>
    </location>
</feature>
<evidence type="ECO:0000256" key="6">
    <source>
        <dbReference type="ARBA" id="ARBA00023157"/>
    </source>
</evidence>
<dbReference type="EMBL" id="JAFNEN010000708">
    <property type="protein sequence ID" value="KAG8178258.1"/>
    <property type="molecule type" value="Genomic_DNA"/>
</dbReference>
<evidence type="ECO:0000256" key="8">
    <source>
        <dbReference type="RuleBase" id="RU000354"/>
    </source>
</evidence>
<dbReference type="Proteomes" id="UP000827092">
    <property type="component" value="Unassembled WGS sequence"/>
</dbReference>
<proteinExistence type="inferred from homology"/>
<dbReference type="PROSITE" id="PS51362">
    <property type="entry name" value="TGF_BETA_2"/>
    <property type="match status" value="1"/>
</dbReference>
<feature type="signal peptide" evidence="10">
    <location>
        <begin position="1"/>
        <end position="17"/>
    </location>
</feature>
<feature type="chain" id="PRO_5043652882" description="TGF-beta family profile domain-containing protein" evidence="10">
    <location>
        <begin position="18"/>
        <end position="420"/>
    </location>
</feature>
<comment type="caution">
    <text evidence="12">The sequence shown here is derived from an EMBL/GenBank/DDBJ whole genome shotgun (WGS) entry which is preliminary data.</text>
</comment>
<evidence type="ECO:0000256" key="7">
    <source>
        <dbReference type="ARBA" id="ARBA00023180"/>
    </source>
</evidence>
<keyword evidence="4 10" id="KW-0732">Signal</keyword>
<feature type="compositionally biased region" description="Basic residues" evidence="9">
    <location>
        <begin position="264"/>
        <end position="274"/>
    </location>
</feature>
<evidence type="ECO:0000256" key="9">
    <source>
        <dbReference type="SAM" id="MobiDB-lite"/>
    </source>
</evidence>
<evidence type="ECO:0000259" key="11">
    <source>
        <dbReference type="PROSITE" id="PS51362"/>
    </source>
</evidence>
<organism evidence="12 13">
    <name type="scientific">Oedothorax gibbosus</name>
    <dbReference type="NCBI Taxonomy" id="931172"/>
    <lineage>
        <taxon>Eukaryota</taxon>
        <taxon>Metazoa</taxon>
        <taxon>Ecdysozoa</taxon>
        <taxon>Arthropoda</taxon>
        <taxon>Chelicerata</taxon>
        <taxon>Arachnida</taxon>
        <taxon>Araneae</taxon>
        <taxon>Araneomorphae</taxon>
        <taxon>Entelegynae</taxon>
        <taxon>Araneoidea</taxon>
        <taxon>Linyphiidae</taxon>
        <taxon>Erigoninae</taxon>
        <taxon>Oedothorax</taxon>
    </lineage>
</organism>
<keyword evidence="6" id="KW-1015">Disulfide bond</keyword>
<dbReference type="GO" id="GO:0005125">
    <property type="term" value="F:cytokine activity"/>
    <property type="evidence" value="ECO:0007669"/>
    <property type="project" value="TreeGrafter"/>
</dbReference>
<dbReference type="InterPro" id="IPR015615">
    <property type="entry name" value="TGF-beta-rel"/>
</dbReference>
<accession>A0AAV6U2S3</accession>
<evidence type="ECO:0000256" key="4">
    <source>
        <dbReference type="ARBA" id="ARBA00022729"/>
    </source>
</evidence>
<dbReference type="SUPFAM" id="SSF57501">
    <property type="entry name" value="Cystine-knot cytokines"/>
    <property type="match status" value="1"/>
</dbReference>
<feature type="domain" description="TGF-beta family profile" evidence="11">
    <location>
        <begin position="290"/>
        <end position="420"/>
    </location>
</feature>